<protein>
    <submittedName>
        <fullName evidence="1">Uncharacterized protein</fullName>
    </submittedName>
</protein>
<reference evidence="1" key="1">
    <citation type="submission" date="2017-07" db="EMBL/GenBank/DDBJ databases">
        <title>Taro Niue Genome Assembly and Annotation.</title>
        <authorList>
            <person name="Atibalentja N."/>
            <person name="Keating K."/>
            <person name="Fields C.J."/>
        </authorList>
    </citation>
    <scope>NUCLEOTIDE SEQUENCE</scope>
    <source>
        <strain evidence="1">Niue_2</strain>
        <tissue evidence="1">Leaf</tissue>
    </source>
</reference>
<comment type="caution">
    <text evidence="1">The sequence shown here is derived from an EMBL/GenBank/DDBJ whole genome shotgun (WGS) entry which is preliminary data.</text>
</comment>
<keyword evidence="2" id="KW-1185">Reference proteome</keyword>
<proteinExistence type="predicted"/>
<name>A0A843WQS9_COLES</name>
<evidence type="ECO:0000313" key="1">
    <source>
        <dbReference type="EMBL" id="MQM10026.1"/>
    </source>
</evidence>
<accession>A0A843WQS9</accession>
<dbReference type="Proteomes" id="UP000652761">
    <property type="component" value="Unassembled WGS sequence"/>
</dbReference>
<organism evidence="1 2">
    <name type="scientific">Colocasia esculenta</name>
    <name type="common">Wild taro</name>
    <name type="synonym">Arum esculentum</name>
    <dbReference type="NCBI Taxonomy" id="4460"/>
    <lineage>
        <taxon>Eukaryota</taxon>
        <taxon>Viridiplantae</taxon>
        <taxon>Streptophyta</taxon>
        <taxon>Embryophyta</taxon>
        <taxon>Tracheophyta</taxon>
        <taxon>Spermatophyta</taxon>
        <taxon>Magnoliopsida</taxon>
        <taxon>Liliopsida</taxon>
        <taxon>Araceae</taxon>
        <taxon>Aroideae</taxon>
        <taxon>Colocasieae</taxon>
        <taxon>Colocasia</taxon>
    </lineage>
</organism>
<dbReference type="EMBL" id="NMUH01004554">
    <property type="protein sequence ID" value="MQM10026.1"/>
    <property type="molecule type" value="Genomic_DNA"/>
</dbReference>
<gene>
    <name evidence="1" type="ORF">Taro_042918</name>
</gene>
<evidence type="ECO:0000313" key="2">
    <source>
        <dbReference type="Proteomes" id="UP000652761"/>
    </source>
</evidence>
<sequence length="442" mass="47552">MFFVLSDGVSRFWPACACLGWPTALSRVHACLVLAGLVVSYKPAVQGGFSYTCPACSPGAWHLRACPVQRLSPLPGTPILGSMLRECSRLRACSSWQPSWQTLELRGNQGLDSGVESFVELSCLRRNTEVVEAVLFSARPRQSFFSLPHSALVLEPRREVRRRAAVWPGCGGRLEARARLASRGSGWCVLLLAASGGGLVAVVVTASLVWPCWPVLLVVSASVSSQFRSPVLGCQSVVAPACLASRPRAVSRVQGGSTCGPSTLWRSEVAVLVVRRLSHVVAQWSLCSSLYNFLVQFPIFGVLAALAGGGMVIPTGPCLRGSLPLLPSARGSSSRELGVGRVLSAAVRASVVDALSGQVDTRACSQNISFQNWGQQVDATPEQVDTGSCFQNSYFQNRDSRSTQHQSRSTLDQFPEQPVSRFGTVCRHHHQGRSTHYGKFAT</sequence>
<dbReference type="AlphaFoldDB" id="A0A843WQS9"/>